<dbReference type="GO" id="GO:0016791">
    <property type="term" value="F:phosphatase activity"/>
    <property type="evidence" value="ECO:0007669"/>
    <property type="project" value="TreeGrafter"/>
</dbReference>
<feature type="binding site" evidence="4">
    <location>
        <begin position="10"/>
        <end position="17"/>
    </location>
    <ligand>
        <name>substrate</name>
    </ligand>
</feature>
<dbReference type="Proteomes" id="UP000242205">
    <property type="component" value="Chromosome"/>
</dbReference>
<feature type="active site" description="Proton donor/acceptor" evidence="3">
    <location>
        <position position="84"/>
    </location>
</feature>
<dbReference type="InterPro" id="IPR001345">
    <property type="entry name" value="PG/BPGM_mutase_AS"/>
</dbReference>
<name>A0A2I6S607_9RHOO</name>
<reference evidence="5 6" key="1">
    <citation type="submission" date="2018-01" db="EMBL/GenBank/DDBJ databases">
        <authorList>
            <person name="Fu G.-Y."/>
        </authorList>
    </citation>
    <scope>NUCLEOTIDE SEQUENCE [LARGE SCALE GENOMIC DNA]</scope>
    <source>
        <strain evidence="5 6">SY39</strain>
    </source>
</reference>
<dbReference type="SMART" id="SM00855">
    <property type="entry name" value="PGAM"/>
    <property type="match status" value="1"/>
</dbReference>
<gene>
    <name evidence="5" type="ORF">C0099_06845</name>
</gene>
<evidence type="ECO:0000256" key="4">
    <source>
        <dbReference type="PIRSR" id="PIRSR613078-2"/>
    </source>
</evidence>
<evidence type="ECO:0000256" key="3">
    <source>
        <dbReference type="PIRSR" id="PIRSR613078-1"/>
    </source>
</evidence>
<evidence type="ECO:0000313" key="6">
    <source>
        <dbReference type="Proteomes" id="UP000242205"/>
    </source>
</evidence>
<organism evidence="5 6">
    <name type="scientific">Pseudazoarcus pumilus</name>
    <dbReference type="NCBI Taxonomy" id="2067960"/>
    <lineage>
        <taxon>Bacteria</taxon>
        <taxon>Pseudomonadati</taxon>
        <taxon>Pseudomonadota</taxon>
        <taxon>Betaproteobacteria</taxon>
        <taxon>Rhodocyclales</taxon>
        <taxon>Zoogloeaceae</taxon>
        <taxon>Pseudazoarcus</taxon>
    </lineage>
</organism>
<protein>
    <submittedName>
        <fullName evidence="5">Histidine phosphatase family protein</fullName>
    </submittedName>
</protein>
<dbReference type="InterPro" id="IPR013078">
    <property type="entry name" value="His_Pase_superF_clade-1"/>
</dbReference>
<dbReference type="Pfam" id="PF00300">
    <property type="entry name" value="His_Phos_1"/>
    <property type="match status" value="1"/>
</dbReference>
<keyword evidence="2" id="KW-0413">Isomerase</keyword>
<dbReference type="InterPro" id="IPR050275">
    <property type="entry name" value="PGM_Phosphatase"/>
</dbReference>
<evidence type="ECO:0000313" key="5">
    <source>
        <dbReference type="EMBL" id="AUN94679.1"/>
    </source>
</evidence>
<dbReference type="CDD" id="cd07067">
    <property type="entry name" value="HP_PGM_like"/>
    <property type="match status" value="1"/>
</dbReference>
<evidence type="ECO:0000256" key="1">
    <source>
        <dbReference type="ARBA" id="ARBA00023152"/>
    </source>
</evidence>
<dbReference type="InterPro" id="IPR029033">
    <property type="entry name" value="His_PPase_superfam"/>
</dbReference>
<dbReference type="KEGG" id="atw:C0099_06845"/>
<sequence length="213" mass="23320">MPTTTFCLVRHGETAWNAERRMQGQFDLPLNGTGRAQAEALAATLATQPFDAVFSSDLARATTTAEPVARRLALAVRTDAALRERHYGVFQGLTYTQAEQRFPQDYARLVARDPDHALPDGGESLADLAARVRDALTRIAMEHAGGRVLVITHGGVLDAAHRMATGKAIDAPRDFVVANAALNWIERRDGNWALLSWAERGHLDATHDEMPRS</sequence>
<keyword evidence="6" id="KW-1185">Reference proteome</keyword>
<dbReference type="Gene3D" id="3.40.50.1240">
    <property type="entry name" value="Phosphoglycerate mutase-like"/>
    <property type="match status" value="1"/>
</dbReference>
<dbReference type="PANTHER" id="PTHR48100">
    <property type="entry name" value="BROAD-SPECIFICITY PHOSPHATASE YOR283W-RELATED"/>
    <property type="match status" value="1"/>
</dbReference>
<dbReference type="OrthoDB" id="9783269at2"/>
<evidence type="ECO:0000256" key="2">
    <source>
        <dbReference type="ARBA" id="ARBA00023235"/>
    </source>
</evidence>
<dbReference type="PANTHER" id="PTHR48100:SF1">
    <property type="entry name" value="HISTIDINE PHOSPHATASE FAMILY PROTEIN-RELATED"/>
    <property type="match status" value="1"/>
</dbReference>
<dbReference type="GO" id="GO:0005737">
    <property type="term" value="C:cytoplasm"/>
    <property type="evidence" value="ECO:0007669"/>
    <property type="project" value="TreeGrafter"/>
</dbReference>
<dbReference type="AlphaFoldDB" id="A0A2I6S607"/>
<feature type="binding site" evidence="4">
    <location>
        <position position="60"/>
    </location>
    <ligand>
        <name>substrate</name>
    </ligand>
</feature>
<feature type="active site" description="Tele-phosphohistidine intermediate" evidence="3">
    <location>
        <position position="11"/>
    </location>
</feature>
<dbReference type="SUPFAM" id="SSF53254">
    <property type="entry name" value="Phosphoglycerate mutase-like"/>
    <property type="match status" value="1"/>
</dbReference>
<dbReference type="PROSITE" id="PS00175">
    <property type="entry name" value="PG_MUTASE"/>
    <property type="match status" value="1"/>
</dbReference>
<keyword evidence="1" id="KW-0324">Glycolysis</keyword>
<dbReference type="RefSeq" id="WP_102246746.1">
    <property type="nucleotide sequence ID" value="NZ_CP025682.1"/>
</dbReference>
<accession>A0A2I6S607</accession>
<feature type="binding site" evidence="4">
    <location>
        <begin position="84"/>
        <end position="87"/>
    </location>
    <ligand>
        <name>substrate</name>
    </ligand>
</feature>
<proteinExistence type="predicted"/>
<dbReference type="EMBL" id="CP025682">
    <property type="protein sequence ID" value="AUN94679.1"/>
    <property type="molecule type" value="Genomic_DNA"/>
</dbReference>